<feature type="DNA-binding region" description="OmpR/PhoB-type" evidence="7">
    <location>
        <begin position="139"/>
        <end position="234"/>
    </location>
</feature>
<evidence type="ECO:0000256" key="4">
    <source>
        <dbReference type="ARBA" id="ARBA00023125"/>
    </source>
</evidence>
<dbReference type="FunFam" id="3.40.50.2300:FF:000001">
    <property type="entry name" value="DNA-binding response regulator PhoB"/>
    <property type="match status" value="1"/>
</dbReference>
<evidence type="ECO:0000313" key="10">
    <source>
        <dbReference type="EMBL" id="ADB54133.1"/>
    </source>
</evidence>
<dbReference type="CDD" id="cd00383">
    <property type="entry name" value="trans_reg_C"/>
    <property type="match status" value="1"/>
</dbReference>
<dbReference type="EMBL" id="CP001854">
    <property type="protein sequence ID" value="ADB54133.1"/>
    <property type="molecule type" value="Genomic_DNA"/>
</dbReference>
<evidence type="ECO:0000256" key="7">
    <source>
        <dbReference type="PROSITE-ProRule" id="PRU01091"/>
    </source>
</evidence>
<evidence type="ECO:0000256" key="3">
    <source>
        <dbReference type="ARBA" id="ARBA00023015"/>
    </source>
</evidence>
<keyword evidence="3" id="KW-0805">Transcription regulation</keyword>
<dbReference type="Gene3D" id="1.10.10.10">
    <property type="entry name" value="Winged helix-like DNA-binding domain superfamily/Winged helix DNA-binding domain"/>
    <property type="match status" value="1"/>
</dbReference>
<evidence type="ECO:0000256" key="6">
    <source>
        <dbReference type="PROSITE-ProRule" id="PRU00169"/>
    </source>
</evidence>
<dbReference type="InterPro" id="IPR001789">
    <property type="entry name" value="Sig_transdc_resp-reg_receiver"/>
</dbReference>
<name>D3F1V2_CONWI</name>
<feature type="domain" description="Response regulatory" evidence="8">
    <location>
        <begin position="18"/>
        <end position="132"/>
    </location>
</feature>
<dbReference type="Pfam" id="PF00072">
    <property type="entry name" value="Response_reg"/>
    <property type="match status" value="1"/>
</dbReference>
<evidence type="ECO:0000259" key="8">
    <source>
        <dbReference type="PROSITE" id="PS50110"/>
    </source>
</evidence>
<dbReference type="GO" id="GO:0000156">
    <property type="term" value="F:phosphorelay response regulator activity"/>
    <property type="evidence" value="ECO:0007669"/>
    <property type="project" value="TreeGrafter"/>
</dbReference>
<evidence type="ECO:0000313" key="11">
    <source>
        <dbReference type="Proteomes" id="UP000008229"/>
    </source>
</evidence>
<accession>D3F1V2</accession>
<dbReference type="GO" id="GO:0032993">
    <property type="term" value="C:protein-DNA complex"/>
    <property type="evidence" value="ECO:0007669"/>
    <property type="project" value="TreeGrafter"/>
</dbReference>
<organism evidence="10 11">
    <name type="scientific">Conexibacter woesei (strain DSM 14684 / CCUG 47730 / CIP 108061 / JCM 11494 / NBRC 100937 / ID131577)</name>
    <dbReference type="NCBI Taxonomy" id="469383"/>
    <lineage>
        <taxon>Bacteria</taxon>
        <taxon>Bacillati</taxon>
        <taxon>Actinomycetota</taxon>
        <taxon>Thermoleophilia</taxon>
        <taxon>Solirubrobacterales</taxon>
        <taxon>Conexibacteraceae</taxon>
        <taxon>Conexibacter</taxon>
    </lineage>
</organism>
<dbReference type="PANTHER" id="PTHR48111">
    <property type="entry name" value="REGULATOR OF RPOS"/>
    <property type="match status" value="1"/>
</dbReference>
<reference evidence="10 11" key="1">
    <citation type="journal article" date="2010" name="Stand. Genomic Sci.">
        <title>Complete genome sequence of Conexibacter woesei type strain (ID131577).</title>
        <authorList>
            <person name="Pukall R."/>
            <person name="Lapidus A."/>
            <person name="Glavina Del Rio T."/>
            <person name="Copeland A."/>
            <person name="Tice H."/>
            <person name="Cheng J.-F."/>
            <person name="Lucas S."/>
            <person name="Chen F."/>
            <person name="Nolan M."/>
            <person name="Bruce D."/>
            <person name="Goodwin L."/>
            <person name="Pitluck S."/>
            <person name="Mavromatis K."/>
            <person name="Ivanova N."/>
            <person name="Ovchinnikova G."/>
            <person name="Pati A."/>
            <person name="Chen A."/>
            <person name="Palaniappan K."/>
            <person name="Land M."/>
            <person name="Hauser L."/>
            <person name="Chang Y.-J."/>
            <person name="Jeffries C.D."/>
            <person name="Chain P."/>
            <person name="Meincke L."/>
            <person name="Sims D."/>
            <person name="Brettin T."/>
            <person name="Detter J.C."/>
            <person name="Rohde M."/>
            <person name="Goeker M."/>
            <person name="Bristow J."/>
            <person name="Eisen J.A."/>
            <person name="Markowitz V."/>
            <person name="Kyrpides N.C."/>
            <person name="Klenk H.-P."/>
            <person name="Hugenholtz P."/>
        </authorList>
    </citation>
    <scope>NUCLEOTIDE SEQUENCE [LARGE SCALE GENOMIC DNA]</scope>
    <source>
        <strain evidence="11">DSM 14684 / CIP 108061 / JCM 11494 / NBRC 100937 / ID131577</strain>
    </source>
</reference>
<dbReference type="CDD" id="cd17574">
    <property type="entry name" value="REC_OmpR"/>
    <property type="match status" value="1"/>
</dbReference>
<dbReference type="GO" id="GO:0005829">
    <property type="term" value="C:cytosol"/>
    <property type="evidence" value="ECO:0007669"/>
    <property type="project" value="TreeGrafter"/>
</dbReference>
<dbReference type="InterPro" id="IPR039420">
    <property type="entry name" value="WalR-like"/>
</dbReference>
<dbReference type="PANTHER" id="PTHR48111:SF22">
    <property type="entry name" value="REGULATOR OF RPOS"/>
    <property type="match status" value="1"/>
</dbReference>
<dbReference type="PROSITE" id="PS50110">
    <property type="entry name" value="RESPONSE_REGULATORY"/>
    <property type="match status" value="1"/>
</dbReference>
<dbReference type="PROSITE" id="PS51755">
    <property type="entry name" value="OMPR_PHOB"/>
    <property type="match status" value="1"/>
</dbReference>
<dbReference type="SUPFAM" id="SSF46894">
    <property type="entry name" value="C-terminal effector domain of the bipartite response regulators"/>
    <property type="match status" value="1"/>
</dbReference>
<dbReference type="Gene3D" id="6.10.250.690">
    <property type="match status" value="1"/>
</dbReference>
<keyword evidence="1 6" id="KW-0597">Phosphoprotein</keyword>
<evidence type="ECO:0000259" key="9">
    <source>
        <dbReference type="PROSITE" id="PS51755"/>
    </source>
</evidence>
<dbReference type="eggNOG" id="COG0745">
    <property type="taxonomic scope" value="Bacteria"/>
</dbReference>
<dbReference type="InterPro" id="IPR011006">
    <property type="entry name" value="CheY-like_superfamily"/>
</dbReference>
<dbReference type="SMART" id="SM00862">
    <property type="entry name" value="Trans_reg_C"/>
    <property type="match status" value="1"/>
</dbReference>
<dbReference type="HOGENOM" id="CLU_000445_30_1_11"/>
<dbReference type="InterPro" id="IPR036388">
    <property type="entry name" value="WH-like_DNA-bd_sf"/>
</dbReference>
<dbReference type="STRING" id="469383.Cwoe_5732"/>
<protein>
    <submittedName>
        <fullName evidence="10">Two component transcriptional regulator, winged helix family</fullName>
    </submittedName>
</protein>
<feature type="modified residue" description="4-aspartylphosphate" evidence="6">
    <location>
        <position position="67"/>
    </location>
</feature>
<evidence type="ECO:0000256" key="2">
    <source>
        <dbReference type="ARBA" id="ARBA00023012"/>
    </source>
</evidence>
<gene>
    <name evidence="10" type="ordered locus">Cwoe_5732</name>
</gene>
<sequence length="234" mass="25101">MSARTAAPASLSRMSQPSVLVVDDDAPVRRMLERTLAAEGYDVRAAADGGAALAAVEQSVPDAVVLDVSMPGMDGLAVARRLRGKGLATPILLLTARDAIDDRVAGLDAGADDYLVKPFAAEELSARLRALLRRGRAVPELLAFADVTLDVATSRGERAGRDLELTPREAELLALLLRDPRAVVSREQALEEVWGGEWEAQPNVVDRYVAYLRKKLGDPPLIRTIRGVGFVLDA</sequence>
<feature type="domain" description="OmpR/PhoB-type" evidence="9">
    <location>
        <begin position="139"/>
        <end position="234"/>
    </location>
</feature>
<dbReference type="SMART" id="SM00448">
    <property type="entry name" value="REC"/>
    <property type="match status" value="1"/>
</dbReference>
<dbReference type="Pfam" id="PF00486">
    <property type="entry name" value="Trans_reg_C"/>
    <property type="match status" value="1"/>
</dbReference>
<dbReference type="GO" id="GO:0000976">
    <property type="term" value="F:transcription cis-regulatory region binding"/>
    <property type="evidence" value="ECO:0007669"/>
    <property type="project" value="TreeGrafter"/>
</dbReference>
<keyword evidence="11" id="KW-1185">Reference proteome</keyword>
<evidence type="ECO:0000256" key="5">
    <source>
        <dbReference type="ARBA" id="ARBA00023163"/>
    </source>
</evidence>
<dbReference type="SUPFAM" id="SSF52172">
    <property type="entry name" value="CheY-like"/>
    <property type="match status" value="1"/>
</dbReference>
<dbReference type="Gene3D" id="3.40.50.2300">
    <property type="match status" value="1"/>
</dbReference>
<dbReference type="InterPro" id="IPR001867">
    <property type="entry name" value="OmpR/PhoB-type_DNA-bd"/>
</dbReference>
<keyword evidence="5" id="KW-0804">Transcription</keyword>
<evidence type="ECO:0000256" key="1">
    <source>
        <dbReference type="ARBA" id="ARBA00022553"/>
    </source>
</evidence>
<dbReference type="Proteomes" id="UP000008229">
    <property type="component" value="Chromosome"/>
</dbReference>
<reference evidence="11" key="2">
    <citation type="submission" date="2010-01" db="EMBL/GenBank/DDBJ databases">
        <title>The complete genome of Conexibacter woesei DSM 14684.</title>
        <authorList>
            <consortium name="US DOE Joint Genome Institute (JGI-PGF)"/>
            <person name="Lucas S."/>
            <person name="Copeland A."/>
            <person name="Lapidus A."/>
            <person name="Glavina del Rio T."/>
            <person name="Dalin E."/>
            <person name="Tice H."/>
            <person name="Bruce D."/>
            <person name="Goodwin L."/>
            <person name="Pitluck S."/>
            <person name="Kyrpides N."/>
            <person name="Mavromatis K."/>
            <person name="Ivanova N."/>
            <person name="Mikhailova N."/>
            <person name="Chertkov O."/>
            <person name="Brettin T."/>
            <person name="Detter J.C."/>
            <person name="Han C."/>
            <person name="Larimer F."/>
            <person name="Land M."/>
            <person name="Hauser L."/>
            <person name="Markowitz V."/>
            <person name="Cheng J.-F."/>
            <person name="Hugenholtz P."/>
            <person name="Woyke T."/>
            <person name="Wu D."/>
            <person name="Pukall R."/>
            <person name="Steenblock K."/>
            <person name="Schneider S."/>
            <person name="Klenk H.-P."/>
            <person name="Eisen J.A."/>
        </authorList>
    </citation>
    <scope>NUCLEOTIDE SEQUENCE [LARGE SCALE GENOMIC DNA]</scope>
    <source>
        <strain evidence="11">DSM 14684 / CIP 108061 / JCM 11494 / NBRC 100937 / ID131577</strain>
    </source>
</reference>
<dbReference type="InterPro" id="IPR016032">
    <property type="entry name" value="Sig_transdc_resp-reg_C-effctor"/>
</dbReference>
<keyword evidence="2" id="KW-0902">Two-component regulatory system</keyword>
<dbReference type="KEGG" id="cwo:Cwoe_5732"/>
<keyword evidence="4 7" id="KW-0238">DNA-binding</keyword>
<dbReference type="OrthoDB" id="5243430at2"/>
<dbReference type="AlphaFoldDB" id="D3F1V2"/>
<dbReference type="GO" id="GO:0006355">
    <property type="term" value="P:regulation of DNA-templated transcription"/>
    <property type="evidence" value="ECO:0007669"/>
    <property type="project" value="InterPro"/>
</dbReference>
<proteinExistence type="predicted"/>